<feature type="compositionally biased region" description="Basic and acidic residues" evidence="4">
    <location>
        <begin position="950"/>
        <end position="959"/>
    </location>
</feature>
<feature type="compositionally biased region" description="Low complexity" evidence="4">
    <location>
        <begin position="118"/>
        <end position="137"/>
    </location>
</feature>
<feature type="repeat" description="ANK" evidence="3">
    <location>
        <begin position="627"/>
        <end position="662"/>
    </location>
</feature>
<keyword evidence="7" id="KW-1185">Reference proteome</keyword>
<feature type="region of interest" description="Disordered" evidence="4">
    <location>
        <begin position="910"/>
        <end position="1230"/>
    </location>
</feature>
<dbReference type="SUPFAM" id="SSF48403">
    <property type="entry name" value="Ankyrin repeat"/>
    <property type="match status" value="1"/>
</dbReference>
<feature type="region of interest" description="Disordered" evidence="4">
    <location>
        <begin position="1269"/>
        <end position="1292"/>
    </location>
</feature>
<feature type="region of interest" description="Disordered" evidence="4">
    <location>
        <begin position="118"/>
        <end position="174"/>
    </location>
</feature>
<feature type="compositionally biased region" description="Basic and acidic residues" evidence="4">
    <location>
        <begin position="846"/>
        <end position="856"/>
    </location>
</feature>
<feature type="repeat" description="ANK" evidence="3">
    <location>
        <begin position="560"/>
        <end position="592"/>
    </location>
</feature>
<feature type="repeat" description="ANK" evidence="3">
    <location>
        <begin position="539"/>
        <end position="559"/>
    </location>
</feature>
<feature type="compositionally biased region" description="Basic and acidic residues" evidence="4">
    <location>
        <begin position="998"/>
        <end position="1009"/>
    </location>
</feature>
<feature type="region of interest" description="Disordered" evidence="4">
    <location>
        <begin position="1"/>
        <end position="101"/>
    </location>
</feature>
<dbReference type="InterPro" id="IPR002110">
    <property type="entry name" value="Ankyrin_rpt"/>
</dbReference>
<feature type="compositionally biased region" description="Polar residues" evidence="4">
    <location>
        <begin position="1191"/>
        <end position="1201"/>
    </location>
</feature>
<feature type="compositionally biased region" description="Basic residues" evidence="4">
    <location>
        <begin position="866"/>
        <end position="876"/>
    </location>
</feature>
<accession>A0ABD3NS43</accession>
<dbReference type="Pfam" id="PF22486">
    <property type="entry name" value="MATH_2"/>
    <property type="match status" value="1"/>
</dbReference>
<feature type="compositionally biased region" description="Basic and acidic residues" evidence="4">
    <location>
        <begin position="927"/>
        <end position="943"/>
    </location>
</feature>
<proteinExistence type="predicted"/>
<dbReference type="PROSITE" id="PS50144">
    <property type="entry name" value="MATH"/>
    <property type="match status" value="1"/>
</dbReference>
<dbReference type="PANTHER" id="PTHR24173">
    <property type="entry name" value="ANKYRIN REPEAT CONTAINING"/>
    <property type="match status" value="1"/>
</dbReference>
<feature type="compositionally biased region" description="Polar residues" evidence="4">
    <location>
        <begin position="1091"/>
        <end position="1111"/>
    </location>
</feature>
<feature type="compositionally biased region" description="Polar residues" evidence="4">
    <location>
        <begin position="245"/>
        <end position="276"/>
    </location>
</feature>
<evidence type="ECO:0000256" key="1">
    <source>
        <dbReference type="ARBA" id="ARBA00022737"/>
    </source>
</evidence>
<keyword evidence="1" id="KW-0677">Repeat</keyword>
<feature type="compositionally biased region" description="Low complexity" evidence="4">
    <location>
        <begin position="511"/>
        <end position="532"/>
    </location>
</feature>
<feature type="compositionally biased region" description="Low complexity" evidence="4">
    <location>
        <begin position="234"/>
        <end position="244"/>
    </location>
</feature>
<feature type="compositionally biased region" description="Low complexity" evidence="4">
    <location>
        <begin position="24"/>
        <end position="60"/>
    </location>
</feature>
<dbReference type="PANTHER" id="PTHR24173:SF74">
    <property type="entry name" value="ANKYRIN REPEAT DOMAIN-CONTAINING PROTEIN 16"/>
    <property type="match status" value="1"/>
</dbReference>
<comment type="caution">
    <text evidence="6">The sequence shown here is derived from an EMBL/GenBank/DDBJ whole genome shotgun (WGS) entry which is preliminary data.</text>
</comment>
<feature type="repeat" description="ANK" evidence="3">
    <location>
        <begin position="663"/>
        <end position="689"/>
    </location>
</feature>
<dbReference type="PROSITE" id="PS50088">
    <property type="entry name" value="ANK_REPEAT"/>
    <property type="match status" value="6"/>
</dbReference>
<organism evidence="6 7">
    <name type="scientific">Cyclotella atomus</name>
    <dbReference type="NCBI Taxonomy" id="382360"/>
    <lineage>
        <taxon>Eukaryota</taxon>
        <taxon>Sar</taxon>
        <taxon>Stramenopiles</taxon>
        <taxon>Ochrophyta</taxon>
        <taxon>Bacillariophyta</taxon>
        <taxon>Coscinodiscophyceae</taxon>
        <taxon>Thalassiosirophycidae</taxon>
        <taxon>Stephanodiscales</taxon>
        <taxon>Stephanodiscaceae</taxon>
        <taxon>Cyclotella</taxon>
    </lineage>
</organism>
<feature type="compositionally biased region" description="Acidic residues" evidence="4">
    <location>
        <begin position="823"/>
        <end position="840"/>
    </location>
</feature>
<feature type="compositionally biased region" description="Low complexity" evidence="4">
    <location>
        <begin position="164"/>
        <end position="174"/>
    </location>
</feature>
<dbReference type="Proteomes" id="UP001530400">
    <property type="component" value="Unassembled WGS sequence"/>
</dbReference>
<feature type="compositionally biased region" description="Polar residues" evidence="4">
    <location>
        <begin position="1"/>
        <end position="15"/>
    </location>
</feature>
<dbReference type="PROSITE" id="PS50297">
    <property type="entry name" value="ANK_REP_REGION"/>
    <property type="match status" value="3"/>
</dbReference>
<evidence type="ECO:0000313" key="7">
    <source>
        <dbReference type="Proteomes" id="UP001530400"/>
    </source>
</evidence>
<dbReference type="Gene3D" id="2.60.210.10">
    <property type="entry name" value="Apoptosis, Tumor Necrosis Factor Receptor Associated Protein 2, Chain A"/>
    <property type="match status" value="1"/>
</dbReference>
<name>A0ABD3NS43_9STRA</name>
<evidence type="ECO:0000256" key="2">
    <source>
        <dbReference type="ARBA" id="ARBA00023043"/>
    </source>
</evidence>
<evidence type="ECO:0000313" key="6">
    <source>
        <dbReference type="EMBL" id="KAL3777411.1"/>
    </source>
</evidence>
<dbReference type="InterPro" id="IPR036770">
    <property type="entry name" value="Ankyrin_rpt-contain_sf"/>
</dbReference>
<feature type="region of interest" description="Disordered" evidence="4">
    <location>
        <begin position="221"/>
        <end position="276"/>
    </location>
</feature>
<dbReference type="InterPro" id="IPR002083">
    <property type="entry name" value="MATH/TRAF_dom"/>
</dbReference>
<evidence type="ECO:0000259" key="5">
    <source>
        <dbReference type="PROSITE" id="PS50144"/>
    </source>
</evidence>
<protein>
    <recommendedName>
        <fullName evidence="5">MATH domain-containing protein</fullName>
    </recommendedName>
</protein>
<keyword evidence="2 3" id="KW-0040">ANK repeat</keyword>
<evidence type="ECO:0000256" key="4">
    <source>
        <dbReference type="SAM" id="MobiDB-lite"/>
    </source>
</evidence>
<feature type="repeat" description="ANK" evidence="3">
    <location>
        <begin position="593"/>
        <end position="625"/>
    </location>
</feature>
<dbReference type="Gene3D" id="1.25.40.20">
    <property type="entry name" value="Ankyrin repeat-containing domain"/>
    <property type="match status" value="2"/>
</dbReference>
<dbReference type="Pfam" id="PF12796">
    <property type="entry name" value="Ank_2"/>
    <property type="match status" value="2"/>
</dbReference>
<feature type="region of interest" description="Disordered" evidence="4">
    <location>
        <begin position="815"/>
        <end position="881"/>
    </location>
</feature>
<evidence type="ECO:0000256" key="3">
    <source>
        <dbReference type="PROSITE-ProRule" id="PRU00023"/>
    </source>
</evidence>
<feature type="repeat" description="ANK" evidence="3">
    <location>
        <begin position="696"/>
        <end position="728"/>
    </location>
</feature>
<feature type="region of interest" description="Disordered" evidence="4">
    <location>
        <begin position="511"/>
        <end position="538"/>
    </location>
</feature>
<gene>
    <name evidence="6" type="ORF">ACHAWO_004766</name>
</gene>
<feature type="region of interest" description="Disordered" evidence="4">
    <location>
        <begin position="364"/>
        <end position="402"/>
    </location>
</feature>
<dbReference type="CDD" id="cd00121">
    <property type="entry name" value="MATH"/>
    <property type="match status" value="1"/>
</dbReference>
<feature type="domain" description="MATH" evidence="5">
    <location>
        <begin position="279"/>
        <end position="445"/>
    </location>
</feature>
<dbReference type="EMBL" id="JALLPJ020001046">
    <property type="protein sequence ID" value="KAL3777411.1"/>
    <property type="molecule type" value="Genomic_DNA"/>
</dbReference>
<dbReference type="SMART" id="SM00248">
    <property type="entry name" value="ANK"/>
    <property type="match status" value="9"/>
</dbReference>
<sequence>MKLWTSSEEAQQQETSGDDGGDNQAEQSVADEQQQQQASPSENNEAASSSASAPVAAPTPALFPPLDSASEFCSQNGLIDGGPAPSSSLETGAAPFTSSTGGIDYPAMRFGAGSANNNNESSSLTSSSFVGASSAGRGSKKTKYNSQKRTRSGSGKTQEIHVYPPNTTATSSTVAPASTEGLFGASTAGTSTSSSSTPIFKFNTPSKNNVPTTAAAALSFGKDFEPNNSDDGDNNTTSANNTNDHMTTPNHNDNSDNTSDPDGTNNNNIQWQPQQTTSTCEFTHTITSYSQKRDSGCKKAEYSDTTIDSLGNKWRLIIYVNGNGRASNHHLSLFLQVADAEELPFGWNKAVSYVLTLEHPNGGDNVSINSGGVTSNSNTNSNNNGDSSSKDGSNSGYAKRNPDKTFKMCPKAIDWGWSQFIASDRILREGYVDSTTDTLTVRASVTVKSSGVEIDPEDAELYLKCAVEEGNVEGVKACLARDASVNCQFKDDLYTPLHTACSVNNVNGDGSNNASSSSASSSSNNNNHGNSSPGPIPEGSMDVLKLLLEEGADVNACNKWRETPLLIAANNGHADAVRALLRSGADPGLCSEAGWSALTFAAHKGYDEIVQALLDADAPVNCRVTEDLSTPLHKACAGSKPGHLSAVHMLLEGDADVHALNKWRETPLLTAANHGQCEAVEALLDYGADPCKCTDTGWSPLSIAAYKGHDDVVRLLLEEGAPTEEDDPTLSALLQAATKGLPDTVMLLLEHGADHTVTTKKGDTALAILVEQNLIDAAVEMVTDYNASIPRCSRDRKKVQRARLLINLRLKQMQRDGTGPYCDDTDEEDEGESSDGDEFENSSAPLHHDNNDHDDLPIAEVDGGTSKKKKGKKKNKGAVYDRQSIAKAEAEARAAEEALLLELEAEEKERNALSEAKSAKKKKQKQKEKERMLREAEKAKEEEAALAAIKAKEQQEKSRQKQQLKQQASSTPTSPAKKEVVVEITSNTIDKSAAEPTKAIEKSQKKKDAQNNANAKEPAKAKSKEVALPKPSASGYSVIKAEKKAPPLKTSAAATKKIPGDNPISTTQPRRIPGNNPVVKKIPGDNPKIPVQQSRTNVQPISTVITSTQPKLLSPTKSKRGWENKTGKATEPTAGNHPKARQPKSQPSAPMAVLPKDSKKTNAPKGKAAKGADRDSMTSPTNRNKVKSDDGTQSTANSTAMDSLPPTPTNDHAFPSKVAVTPKQSRQAENSLDDQLANMANDVLGFLDFDSQQQESSQEHNYFSARQTITPPMPAPAPAPSMSNAPSSTTQQSMPFAPLISIELPAISSYRLEKVNEIFRRCAEAKSSPDNPLRIIDEHTLRVVLYRWIIRASHGADAFIDPIIPSWEDEEFLKAFLQRQFISEGRRSPTNMNVLSIEVLRDAGTAMSELCLSLAREVSQFQLACAQQVAPHWSDADINVSGMQDGSSVIIDWAGKSRLSIPFSLFNSMARRYVGEQNRLMAAVFAAARRHEIIAAIVDQTNMISHLPSQTVDSISKGLGANLQTLSDSISVNDNNSFCTMFPDVDAVFGGLLPFAKEKGGGESVLMRSGGSVIVVAPPENATASQCIRKVIDLVESSPNNPLSFSVILSSDCFVNAAPTLSVDDLRPLDPRLCGEQNSFITYVEEIPAGVGTMTKCSSMFMLIQNELGRRHAPPHPNILKSIRSMMRSDVRVLPDVPVSPSYSALPAGLEQSNFSPMPQHSYSVQENPFAANPFAAPAGVAGAGSRARGHRGRLFDLVGEEDADDEGMNILPMLDGLNMDEMMFGNSNANEDIDIEAISLMGIGLNGACLNRYGGNQS</sequence>
<reference evidence="6 7" key="1">
    <citation type="submission" date="2024-10" db="EMBL/GenBank/DDBJ databases">
        <title>Updated reference genomes for cyclostephanoid diatoms.</title>
        <authorList>
            <person name="Roberts W.R."/>
            <person name="Alverson A.J."/>
        </authorList>
    </citation>
    <scope>NUCLEOTIDE SEQUENCE [LARGE SCALE GENOMIC DNA]</scope>
    <source>
        <strain evidence="6 7">AJA010-31</strain>
    </source>
</reference>
<feature type="compositionally biased region" description="Basic residues" evidence="4">
    <location>
        <begin position="138"/>
        <end position="151"/>
    </location>
</feature>
<feature type="compositionally biased region" description="Low complexity" evidence="4">
    <location>
        <begin position="365"/>
        <end position="396"/>
    </location>
</feature>
<dbReference type="SUPFAM" id="SSF49599">
    <property type="entry name" value="TRAF domain-like"/>
    <property type="match status" value="1"/>
</dbReference>
<feature type="compositionally biased region" description="Basic and acidic residues" evidence="4">
    <location>
        <begin position="1017"/>
        <end position="1027"/>
    </location>
</feature>
<dbReference type="InterPro" id="IPR008974">
    <property type="entry name" value="TRAF-like"/>
</dbReference>
<feature type="compositionally biased region" description="Polar residues" evidence="4">
    <location>
        <begin position="85"/>
        <end position="101"/>
    </location>
</feature>